<sequence>MNKLFLLGKVYALQSLGIGKMLHAKDPAAKRKSLLMGVGFAFLAVLLVAMSAVYSVGMGQLAAMVGRPELVLTVMAVAASLLSLITVIYKAGSVLFSFQDYDLQMALPIPQSTIVASRVLILYASSLLFSCLLLVPAAVVYAVQTGPSLRFWLALVPALLAMPILPLGIGLVLGGTVALIAARLGRNKILSILLYGLLIVGVLFGSTALSYRAAEMEVTELAQVGSQIALQLESVYPPAQLFTQGVAGGNWGSWLLLMALCVLPFALFCLLVGRYYRQLHAIFTTTSAKGKYRLGELRQSSALSALYKKEWRRFTSSTLYIFNAGMGALMLILLCGALLFLPQDQLEAMMGVPGLAGMLTGICPLIMAAVGGMGAVSSCSISLEGSHLWILQTLPVRTSQVFASKALVNLTVLVPACLIGSTMAGMALRPSPAEWVLFYLTPLAFALVTSLGGLVCNLLFPKLDWQSEVTVIKQSVASFLGYFTTPLLAAAFIGLGFALHLSMVLVTAVATAAAVLLCLVIWGWLNTKGARIFTQL</sequence>
<keyword evidence="5" id="KW-1185">Reference proteome</keyword>
<feature type="transmembrane region" description="Helical" evidence="1">
    <location>
        <begin position="34"/>
        <end position="54"/>
    </location>
</feature>
<dbReference type="EMBL" id="FQVY01000001">
    <property type="protein sequence ID" value="SHF83389.1"/>
    <property type="molecule type" value="Genomic_DNA"/>
</dbReference>
<dbReference type="Proteomes" id="UP000474718">
    <property type="component" value="Unassembled WGS sequence"/>
</dbReference>
<gene>
    <name evidence="2" type="ORF">GT747_10290</name>
    <name evidence="3" type="ORF">SAMN05444424_0853</name>
</gene>
<keyword evidence="1" id="KW-1133">Transmembrane helix</keyword>
<feature type="transmembrane region" description="Helical" evidence="1">
    <location>
        <begin position="505"/>
        <end position="525"/>
    </location>
</feature>
<feature type="transmembrane region" description="Helical" evidence="1">
    <location>
        <begin position="318"/>
        <end position="341"/>
    </location>
</feature>
<feature type="transmembrane region" description="Helical" evidence="1">
    <location>
        <begin position="353"/>
        <end position="376"/>
    </location>
</feature>
<organism evidence="3 4">
    <name type="scientific">Bittarella massiliensis</name>
    <name type="common">ex Durand et al. 2017</name>
    <dbReference type="NCBI Taxonomy" id="1720313"/>
    <lineage>
        <taxon>Bacteria</taxon>
        <taxon>Bacillati</taxon>
        <taxon>Bacillota</taxon>
        <taxon>Clostridia</taxon>
        <taxon>Eubacteriales</taxon>
        <taxon>Oscillospiraceae</taxon>
        <taxon>Bittarella (ex Durand et al. 2017)</taxon>
    </lineage>
</organism>
<feature type="transmembrane region" description="Helical" evidence="1">
    <location>
        <begin position="74"/>
        <end position="98"/>
    </location>
</feature>
<dbReference type="RefSeq" id="WP_021661216.1">
    <property type="nucleotide sequence ID" value="NZ_FQVY01000001.1"/>
</dbReference>
<name>A0AAQ1MCS4_9FIRM</name>
<dbReference type="Proteomes" id="UP000184089">
    <property type="component" value="Unassembled WGS sequence"/>
</dbReference>
<reference evidence="4" key="2">
    <citation type="submission" date="2016-11" db="EMBL/GenBank/DDBJ databases">
        <authorList>
            <person name="Jaros S."/>
            <person name="Januszkiewicz K."/>
            <person name="Wedrychowicz H."/>
        </authorList>
    </citation>
    <scope>NUCLEOTIDE SEQUENCE [LARGE SCALE GENOMIC DNA]</scope>
    <source>
        <strain evidence="4">DSM 4029</strain>
    </source>
</reference>
<feature type="transmembrane region" description="Helical" evidence="1">
    <location>
        <begin position="149"/>
        <end position="180"/>
    </location>
</feature>
<feature type="transmembrane region" description="Helical" evidence="1">
    <location>
        <begin position="192"/>
        <end position="211"/>
    </location>
</feature>
<feature type="transmembrane region" description="Helical" evidence="1">
    <location>
        <begin position="407"/>
        <end position="429"/>
    </location>
</feature>
<keyword evidence="1" id="KW-0812">Transmembrane</keyword>
<evidence type="ECO:0000313" key="5">
    <source>
        <dbReference type="Proteomes" id="UP000474718"/>
    </source>
</evidence>
<comment type="caution">
    <text evidence="3">The sequence shown here is derived from an EMBL/GenBank/DDBJ whole genome shotgun (WGS) entry which is preliminary data.</text>
</comment>
<feature type="transmembrane region" description="Helical" evidence="1">
    <location>
        <begin position="435"/>
        <end position="460"/>
    </location>
</feature>
<accession>A0AAQ1MCS4</accession>
<feature type="transmembrane region" description="Helical" evidence="1">
    <location>
        <begin position="251"/>
        <end position="273"/>
    </location>
</feature>
<evidence type="ECO:0000256" key="1">
    <source>
        <dbReference type="SAM" id="Phobius"/>
    </source>
</evidence>
<feature type="transmembrane region" description="Helical" evidence="1">
    <location>
        <begin position="480"/>
        <end position="499"/>
    </location>
</feature>
<keyword evidence="1" id="KW-0472">Membrane</keyword>
<reference evidence="3" key="1">
    <citation type="submission" date="2016-11" db="EMBL/GenBank/DDBJ databases">
        <authorList>
            <person name="Varghese N."/>
            <person name="Submissions S."/>
        </authorList>
    </citation>
    <scope>NUCLEOTIDE SEQUENCE</scope>
    <source>
        <strain evidence="3">DSM 4029</strain>
    </source>
</reference>
<protein>
    <submittedName>
        <fullName evidence="3">ABC-2 type transport system permease protein</fullName>
    </submittedName>
</protein>
<reference evidence="2 5" key="3">
    <citation type="journal article" date="2019" name="Nat. Med.">
        <title>A library of human gut bacterial isolates paired with longitudinal multiomics data enables mechanistic microbiome research.</title>
        <authorList>
            <person name="Poyet M."/>
            <person name="Groussin M."/>
            <person name="Gibbons S.M."/>
            <person name="Avila-Pacheco J."/>
            <person name="Jiang X."/>
            <person name="Kearney S.M."/>
            <person name="Perrotta A.R."/>
            <person name="Berdy B."/>
            <person name="Zhao S."/>
            <person name="Lieberman T.D."/>
            <person name="Swanson P.K."/>
            <person name="Smith M."/>
            <person name="Roesemann S."/>
            <person name="Alexander J.E."/>
            <person name="Rich S.A."/>
            <person name="Livny J."/>
            <person name="Vlamakis H."/>
            <person name="Clish C."/>
            <person name="Bullock K."/>
            <person name="Deik A."/>
            <person name="Scott J."/>
            <person name="Pierce K.A."/>
            <person name="Xavier R.J."/>
            <person name="Alm E.J."/>
        </authorList>
    </citation>
    <scope>NUCLEOTIDE SEQUENCE [LARGE SCALE GENOMIC DNA]</scope>
    <source>
        <strain evidence="2 5">BIOML-A2</strain>
    </source>
</reference>
<evidence type="ECO:0000313" key="3">
    <source>
        <dbReference type="EMBL" id="SHF83389.1"/>
    </source>
</evidence>
<feature type="transmembrane region" description="Helical" evidence="1">
    <location>
        <begin position="119"/>
        <end position="143"/>
    </location>
</feature>
<proteinExistence type="predicted"/>
<dbReference type="AlphaFoldDB" id="A0AAQ1MCS4"/>
<evidence type="ECO:0000313" key="4">
    <source>
        <dbReference type="Proteomes" id="UP000184089"/>
    </source>
</evidence>
<dbReference type="EMBL" id="WWVX01000007">
    <property type="protein sequence ID" value="MZL70141.1"/>
    <property type="molecule type" value="Genomic_DNA"/>
</dbReference>
<evidence type="ECO:0000313" key="2">
    <source>
        <dbReference type="EMBL" id="MZL70141.1"/>
    </source>
</evidence>